<evidence type="ECO:0000313" key="3">
    <source>
        <dbReference type="EMBL" id="NMP24461.1"/>
    </source>
</evidence>
<reference evidence="3 4" key="1">
    <citation type="submission" date="2020-04" db="EMBL/GenBank/DDBJ databases">
        <authorList>
            <person name="Zhang R."/>
            <person name="Schippers A."/>
        </authorList>
    </citation>
    <scope>NUCLEOTIDE SEQUENCE [LARGE SCALE GENOMIC DNA]</scope>
    <source>
        <strain evidence="3 4">DSM 109850</strain>
    </source>
</reference>
<feature type="domain" description="Actin homologue MreB-like C-terminal" evidence="2">
    <location>
        <begin position="166"/>
        <end position="285"/>
    </location>
</feature>
<protein>
    <submittedName>
        <fullName evidence="3">ParM/StbA family protein</fullName>
    </submittedName>
</protein>
<dbReference type="RefSeq" id="WP_169102602.1">
    <property type="nucleotide sequence ID" value="NZ_JABBVZ010000113.1"/>
</dbReference>
<dbReference type="SUPFAM" id="SSF53067">
    <property type="entry name" value="Actin-like ATPase domain"/>
    <property type="match status" value="2"/>
</dbReference>
<comment type="caution">
    <text evidence="3">The sequence shown here is derived from an EMBL/GenBank/DDBJ whole genome shotgun (WGS) entry which is preliminary data.</text>
</comment>
<dbReference type="Gene3D" id="3.30.420.40">
    <property type="match status" value="2"/>
</dbReference>
<dbReference type="InterPro" id="IPR043129">
    <property type="entry name" value="ATPase_NBD"/>
</dbReference>
<name>A0A7Y0L811_9FIRM</name>
<dbReference type="Proteomes" id="UP000533476">
    <property type="component" value="Unassembled WGS sequence"/>
</dbReference>
<gene>
    <name evidence="3" type="ORF">HIJ39_19245</name>
</gene>
<accession>A0A7Y0L811</accession>
<organism evidence="3 4">
    <name type="scientific">Sulfobacillus harzensis</name>
    <dbReference type="NCBI Taxonomy" id="2729629"/>
    <lineage>
        <taxon>Bacteria</taxon>
        <taxon>Bacillati</taxon>
        <taxon>Bacillota</taxon>
        <taxon>Clostridia</taxon>
        <taxon>Eubacteriales</taxon>
        <taxon>Clostridiales Family XVII. Incertae Sedis</taxon>
        <taxon>Sulfobacillus</taxon>
    </lineage>
</organism>
<evidence type="ECO:0000259" key="1">
    <source>
        <dbReference type="Pfam" id="PF17989"/>
    </source>
</evidence>
<dbReference type="CDD" id="cd24025">
    <property type="entry name" value="ASKHA_NBD_ParM_pCBH-like"/>
    <property type="match status" value="1"/>
</dbReference>
<proteinExistence type="predicted"/>
<dbReference type="AlphaFoldDB" id="A0A7Y0L811"/>
<dbReference type="Pfam" id="PF17989">
    <property type="entry name" value="ALP_N"/>
    <property type="match status" value="1"/>
</dbReference>
<evidence type="ECO:0000259" key="2">
    <source>
        <dbReference type="Pfam" id="PF21522"/>
    </source>
</evidence>
<dbReference type="Pfam" id="PF21522">
    <property type="entry name" value="MreB-like_C"/>
    <property type="match status" value="1"/>
</dbReference>
<feature type="domain" description="Actin-like protein N-terminal" evidence="1">
    <location>
        <begin position="6"/>
        <end position="147"/>
    </location>
</feature>
<dbReference type="InterPro" id="IPR049067">
    <property type="entry name" value="MreB-like_C"/>
</dbReference>
<keyword evidence="4" id="KW-1185">Reference proteome</keyword>
<evidence type="ECO:0000313" key="4">
    <source>
        <dbReference type="Proteomes" id="UP000533476"/>
    </source>
</evidence>
<sequence>MTLRIAVDAGHGYTKALGESGERVLFPSLIAPAPASVDLGEYAQVDTVWIDGQPYVIGEPARSYATPLWSRDKATDEDTLRLILVAAAELGAVGPVALATGLPLSWFGSQRRAFREALTGFGGVVQRAGQPPQRVWFESVMVLPQGVAAAGSLLAAPTMESGAYLVVDVGYRTTDYIVVEKSADGGLDYEPSAAGSLELGMHTVSQAVADEISSTHQVDYTPAEVEGRTHVVVRGQKLDVTQRAHEAREAVGRQIAKVLAERLGPQADKLLGIVAVGGGSDILPTAIPGTIVPPDPQWANAQGYLLALR</sequence>
<dbReference type="InterPro" id="IPR040607">
    <property type="entry name" value="ALP_N"/>
</dbReference>
<dbReference type="EMBL" id="JABBVZ010000113">
    <property type="protein sequence ID" value="NMP24461.1"/>
    <property type="molecule type" value="Genomic_DNA"/>
</dbReference>